<evidence type="ECO:0000313" key="1">
    <source>
        <dbReference type="EMBL" id="KAI6089134.1"/>
    </source>
</evidence>
<dbReference type="Proteomes" id="UP001497680">
    <property type="component" value="Unassembled WGS sequence"/>
</dbReference>
<proteinExistence type="predicted"/>
<sequence length="324" mass="33998">MVLVDEKVGGEAGKVEMDMDSDGTVEVLVTEAVGIDDEPVVKLGSSNVDSGSLGSPKLVCASDVLVVFVQWTELLSMELNEMVAVPVVFMFGTKVDDKTEDEPPDSHERVLDWVLETFDEAESGFCDVSGVWVDVIDADEFETDVTDEVKVGDPGSEDAVPVLEAGSSVDGFVPPLPMLAVVDEVSEAGSNDDGFEDTVPLLEAGSEDDGPSLLLLVAVAEEFGEAGFNDDGSIPPLLADEFETDVVDEIGPDDPGSEDTVPVLEAGSNDDGSAPLLLVVAFADTVDEVEIAEPVIVDIGEPSEVSVEPLLLVDVINGGEPKDD</sequence>
<organism evidence="1 2">
    <name type="scientific">Hypoxylon rubiginosum</name>
    <dbReference type="NCBI Taxonomy" id="110542"/>
    <lineage>
        <taxon>Eukaryota</taxon>
        <taxon>Fungi</taxon>
        <taxon>Dikarya</taxon>
        <taxon>Ascomycota</taxon>
        <taxon>Pezizomycotina</taxon>
        <taxon>Sordariomycetes</taxon>
        <taxon>Xylariomycetidae</taxon>
        <taxon>Xylariales</taxon>
        <taxon>Hypoxylaceae</taxon>
        <taxon>Hypoxylon</taxon>
    </lineage>
</organism>
<protein>
    <submittedName>
        <fullName evidence="1">Uncharacterized protein</fullName>
    </submittedName>
</protein>
<accession>A0ACC0D8Q8</accession>
<gene>
    <name evidence="1" type="ORF">F4821DRAFT_257285</name>
</gene>
<name>A0ACC0D8Q8_9PEZI</name>
<evidence type="ECO:0000313" key="2">
    <source>
        <dbReference type="Proteomes" id="UP001497680"/>
    </source>
</evidence>
<keyword evidence="2" id="KW-1185">Reference proteome</keyword>
<dbReference type="EMBL" id="MU394297">
    <property type="protein sequence ID" value="KAI6089134.1"/>
    <property type="molecule type" value="Genomic_DNA"/>
</dbReference>
<comment type="caution">
    <text evidence="1">The sequence shown here is derived from an EMBL/GenBank/DDBJ whole genome shotgun (WGS) entry which is preliminary data.</text>
</comment>
<reference evidence="1 2" key="1">
    <citation type="journal article" date="2022" name="New Phytol.">
        <title>Ecological generalism drives hyperdiversity of secondary metabolite gene clusters in xylarialean endophytes.</title>
        <authorList>
            <person name="Franco M.E.E."/>
            <person name="Wisecaver J.H."/>
            <person name="Arnold A.E."/>
            <person name="Ju Y.M."/>
            <person name="Slot J.C."/>
            <person name="Ahrendt S."/>
            <person name="Moore L.P."/>
            <person name="Eastman K.E."/>
            <person name="Scott K."/>
            <person name="Konkel Z."/>
            <person name="Mondo S.J."/>
            <person name="Kuo A."/>
            <person name="Hayes R.D."/>
            <person name="Haridas S."/>
            <person name="Andreopoulos B."/>
            <person name="Riley R."/>
            <person name="LaButti K."/>
            <person name="Pangilinan J."/>
            <person name="Lipzen A."/>
            <person name="Amirebrahimi M."/>
            <person name="Yan J."/>
            <person name="Adam C."/>
            <person name="Keymanesh K."/>
            <person name="Ng V."/>
            <person name="Louie K."/>
            <person name="Northen T."/>
            <person name="Drula E."/>
            <person name="Henrissat B."/>
            <person name="Hsieh H.M."/>
            <person name="Youens-Clark K."/>
            <person name="Lutzoni F."/>
            <person name="Miadlikowska J."/>
            <person name="Eastwood D.C."/>
            <person name="Hamelin R.C."/>
            <person name="Grigoriev I.V."/>
            <person name="U'Ren J.M."/>
        </authorList>
    </citation>
    <scope>NUCLEOTIDE SEQUENCE [LARGE SCALE GENOMIC DNA]</scope>
    <source>
        <strain evidence="1 2">ER1909</strain>
    </source>
</reference>